<evidence type="ECO:0000259" key="7">
    <source>
        <dbReference type="PROSITE" id="PS51012"/>
    </source>
</evidence>
<organism evidence="8 9">
    <name type="scientific">Kibdelosporangium phytohabitans</name>
    <dbReference type="NCBI Taxonomy" id="860235"/>
    <lineage>
        <taxon>Bacteria</taxon>
        <taxon>Bacillati</taxon>
        <taxon>Actinomycetota</taxon>
        <taxon>Actinomycetes</taxon>
        <taxon>Pseudonocardiales</taxon>
        <taxon>Pseudonocardiaceae</taxon>
        <taxon>Kibdelosporangium</taxon>
    </lineage>
</organism>
<dbReference type="PANTHER" id="PTHR43229">
    <property type="entry name" value="NODULATION PROTEIN J"/>
    <property type="match status" value="1"/>
</dbReference>
<dbReference type="KEGG" id="kphy:AOZ06_27095"/>
<name>A0A0N9I5D1_9PSEU</name>
<accession>A0A0N9I5D1</accession>
<feature type="transmembrane region" description="Helical" evidence="6">
    <location>
        <begin position="26"/>
        <end position="47"/>
    </location>
</feature>
<dbReference type="InterPro" id="IPR013525">
    <property type="entry name" value="ABC2_TM"/>
</dbReference>
<dbReference type="AlphaFoldDB" id="A0A0N9I5D1"/>
<feature type="transmembrane region" description="Helical" evidence="6">
    <location>
        <begin position="140"/>
        <end position="164"/>
    </location>
</feature>
<feature type="transmembrane region" description="Helical" evidence="6">
    <location>
        <begin position="232"/>
        <end position="252"/>
    </location>
</feature>
<comment type="subcellular location">
    <subcellularLocation>
        <location evidence="6">Cell membrane</location>
        <topology evidence="6">Multi-pass membrane protein</topology>
    </subcellularLocation>
    <subcellularLocation>
        <location evidence="1">Membrane</location>
        <topology evidence="1">Multi-pass membrane protein</topology>
    </subcellularLocation>
</comment>
<reference evidence="8 9" key="1">
    <citation type="submission" date="2015-07" db="EMBL/GenBank/DDBJ databases">
        <title>Genome sequencing of Kibdelosporangium phytohabitans.</title>
        <authorList>
            <person name="Qin S."/>
            <person name="Xing K."/>
        </authorList>
    </citation>
    <scope>NUCLEOTIDE SEQUENCE [LARGE SCALE GENOMIC DNA]</scope>
    <source>
        <strain evidence="8 9">KLBMP1111</strain>
    </source>
</reference>
<dbReference type="GO" id="GO:0140359">
    <property type="term" value="F:ABC-type transporter activity"/>
    <property type="evidence" value="ECO:0007669"/>
    <property type="project" value="InterPro"/>
</dbReference>
<dbReference type="InterPro" id="IPR051784">
    <property type="entry name" value="Nod_factor_ABC_transporter"/>
</dbReference>
<feature type="transmembrane region" description="Helical" evidence="6">
    <location>
        <begin position="176"/>
        <end position="197"/>
    </location>
</feature>
<dbReference type="OrthoDB" id="3370990at2"/>
<dbReference type="GO" id="GO:0046677">
    <property type="term" value="P:response to antibiotic"/>
    <property type="evidence" value="ECO:0007669"/>
    <property type="project" value="UniProtKB-KW"/>
</dbReference>
<dbReference type="PROSITE" id="PS51012">
    <property type="entry name" value="ABC_TM2"/>
    <property type="match status" value="1"/>
</dbReference>
<evidence type="ECO:0000256" key="1">
    <source>
        <dbReference type="ARBA" id="ARBA00004141"/>
    </source>
</evidence>
<dbReference type="InterPro" id="IPR047817">
    <property type="entry name" value="ABC2_TM_bact-type"/>
</dbReference>
<evidence type="ECO:0000256" key="3">
    <source>
        <dbReference type="ARBA" id="ARBA00022989"/>
    </source>
</evidence>
<evidence type="ECO:0000256" key="6">
    <source>
        <dbReference type="RuleBase" id="RU361157"/>
    </source>
</evidence>
<keyword evidence="9" id="KW-1185">Reference proteome</keyword>
<keyword evidence="2 6" id="KW-0812">Transmembrane</keyword>
<feature type="transmembrane region" description="Helical" evidence="6">
    <location>
        <begin position="59"/>
        <end position="81"/>
    </location>
</feature>
<dbReference type="GO" id="GO:0043190">
    <property type="term" value="C:ATP-binding cassette (ABC) transporter complex"/>
    <property type="evidence" value="ECO:0007669"/>
    <property type="project" value="InterPro"/>
</dbReference>
<dbReference type="PANTHER" id="PTHR43229:SF2">
    <property type="entry name" value="NODULATION PROTEIN J"/>
    <property type="match status" value="1"/>
</dbReference>
<keyword evidence="6" id="KW-1003">Cell membrane</keyword>
<feature type="domain" description="ABC transmembrane type-2" evidence="7">
    <location>
        <begin position="24"/>
        <end position="258"/>
    </location>
</feature>
<evidence type="ECO:0000313" key="9">
    <source>
        <dbReference type="Proteomes" id="UP000063699"/>
    </source>
</evidence>
<keyword evidence="3 6" id="KW-1133">Transmembrane helix</keyword>
<feature type="transmembrane region" description="Helical" evidence="6">
    <location>
        <begin position="102"/>
        <end position="128"/>
    </location>
</feature>
<comment type="similarity">
    <text evidence="6">Belongs to the ABC-2 integral membrane protein family.</text>
</comment>
<dbReference type="Proteomes" id="UP000063699">
    <property type="component" value="Chromosome"/>
</dbReference>
<evidence type="ECO:0000256" key="2">
    <source>
        <dbReference type="ARBA" id="ARBA00022692"/>
    </source>
</evidence>
<evidence type="ECO:0000313" key="8">
    <source>
        <dbReference type="EMBL" id="ALG10076.1"/>
    </source>
</evidence>
<dbReference type="PIRSF" id="PIRSF006648">
    <property type="entry name" value="DrrB"/>
    <property type="match status" value="1"/>
</dbReference>
<evidence type="ECO:0000256" key="4">
    <source>
        <dbReference type="ARBA" id="ARBA00023136"/>
    </source>
</evidence>
<keyword evidence="4 6" id="KW-0472">Membrane</keyword>
<dbReference type="STRING" id="860235.AOZ06_27095"/>
<dbReference type="EMBL" id="CP012752">
    <property type="protein sequence ID" value="ALG10076.1"/>
    <property type="molecule type" value="Genomic_DNA"/>
</dbReference>
<keyword evidence="6" id="KW-0813">Transport</keyword>
<proteinExistence type="inferred from homology"/>
<protein>
    <recommendedName>
        <fullName evidence="6">Transport permease protein</fullName>
    </recommendedName>
</protein>
<evidence type="ECO:0000256" key="5">
    <source>
        <dbReference type="ARBA" id="ARBA00023251"/>
    </source>
</evidence>
<gene>
    <name evidence="8" type="ORF">AOZ06_27095</name>
</gene>
<keyword evidence="5" id="KW-0046">Antibiotic resistance</keyword>
<dbReference type="InterPro" id="IPR000412">
    <property type="entry name" value="ABC_2_transport"/>
</dbReference>
<dbReference type="RefSeq" id="WP_054291979.1">
    <property type="nucleotide sequence ID" value="NZ_CP012752.1"/>
</dbReference>
<dbReference type="Pfam" id="PF01061">
    <property type="entry name" value="ABC2_membrane"/>
    <property type="match status" value="1"/>
</dbReference>
<sequence>MRWALADTWTITRRDLIHWVREPGSVLFGLFFTILIALIFGYLLGGAMIVPGGGDYKQFLMPGMFAMNMLFGIGTTMTAVAQDITKGVTDRFRSMPMSPAAVLLGRSLADMIDSVLLLAVLVGCGLLMGWHSDGSPGETVLAFALLLLVRFAFIWVGIFCGLMASNQAMVTAIQTMEFPVGFLSSAFIPTSTMPSWLGAISEWNPLSSTVTAIRELFGNPGVTGDSWITHNAVLMAVVWPLLLLAIFFPLAVRRYRRLSR</sequence>